<dbReference type="EMBL" id="CP058909">
    <property type="protein sequence ID" value="QLH80588.1"/>
    <property type="molecule type" value="Genomic_DNA"/>
</dbReference>
<dbReference type="Proteomes" id="UP000509346">
    <property type="component" value="Chromosome"/>
</dbReference>
<sequence length="133" mass="15334">MPRQVAVDTETYTIEIDEDIDAILHTWNEFVAGQEFRDGCHELLDVIERNDKSKLLVDTSGFQAHDDADKEWLEDEWIPQSIEAGIDYSVSVTGDSVISEMEMEEFVDQTQHLDYTFVMAGSLDEAREWLDEQ</sequence>
<dbReference type="AlphaFoldDB" id="A0A7D5T3B1"/>
<evidence type="ECO:0000313" key="1">
    <source>
        <dbReference type="EMBL" id="QLH80588.1"/>
    </source>
</evidence>
<dbReference type="KEGG" id="hpel:HZS54_02605"/>
<accession>A0A7D5T3B1</accession>
<gene>
    <name evidence="1" type="ORF">HZS54_02605</name>
</gene>
<dbReference type="OrthoDB" id="320547at2157"/>
<dbReference type="GeneID" id="56081444"/>
<name>A0A7D5T3B1_9EURY</name>
<reference evidence="1 2" key="1">
    <citation type="submission" date="2020-07" db="EMBL/GenBank/DDBJ databases">
        <title>Halosimplex litoreum sp. nov. and Halosimplex rubrum sp. nov., isolated from different salt environments.</title>
        <authorList>
            <person name="Cui H."/>
        </authorList>
    </citation>
    <scope>NUCLEOTIDE SEQUENCE [LARGE SCALE GENOMIC DNA]</scope>
    <source>
        <strain evidence="1 2">R2</strain>
    </source>
</reference>
<proteinExistence type="predicted"/>
<evidence type="ECO:0000313" key="2">
    <source>
        <dbReference type="Proteomes" id="UP000509346"/>
    </source>
</evidence>
<dbReference type="RefSeq" id="WP_179920414.1">
    <property type="nucleotide sequence ID" value="NZ_CP058909.1"/>
</dbReference>
<organism evidence="1 2">
    <name type="scientific">Halosimplex pelagicum</name>
    <dbReference type="NCBI Taxonomy" id="869886"/>
    <lineage>
        <taxon>Archaea</taxon>
        <taxon>Methanobacteriati</taxon>
        <taxon>Methanobacteriota</taxon>
        <taxon>Stenosarchaea group</taxon>
        <taxon>Halobacteria</taxon>
        <taxon>Halobacteriales</taxon>
        <taxon>Haloarculaceae</taxon>
        <taxon>Halosimplex</taxon>
    </lineage>
</organism>
<keyword evidence="2" id="KW-1185">Reference proteome</keyword>
<evidence type="ECO:0008006" key="3">
    <source>
        <dbReference type="Google" id="ProtNLM"/>
    </source>
</evidence>
<protein>
    <recommendedName>
        <fullName evidence="3">STAS/SEC14 domain-containing protein</fullName>
    </recommendedName>
</protein>